<keyword evidence="1" id="KW-0175">Coiled coil</keyword>
<protein>
    <recommendedName>
        <fullName evidence="4">Serine/threonine protein kinase</fullName>
    </recommendedName>
</protein>
<name>A0A916EJT3_9GLOM</name>
<evidence type="ECO:0000256" key="1">
    <source>
        <dbReference type="SAM" id="Coils"/>
    </source>
</evidence>
<accession>A0A916EJT3</accession>
<dbReference type="VEuPathDB" id="FungiDB:RhiirFUN_005017"/>
<evidence type="ECO:0000313" key="3">
    <source>
        <dbReference type="Proteomes" id="UP000684084"/>
    </source>
</evidence>
<proteinExistence type="predicted"/>
<organism evidence="2 3">
    <name type="scientific">Rhizophagus irregularis</name>
    <dbReference type="NCBI Taxonomy" id="588596"/>
    <lineage>
        <taxon>Eukaryota</taxon>
        <taxon>Fungi</taxon>
        <taxon>Fungi incertae sedis</taxon>
        <taxon>Mucoromycota</taxon>
        <taxon>Glomeromycotina</taxon>
        <taxon>Glomeromycetes</taxon>
        <taxon>Glomerales</taxon>
        <taxon>Glomeraceae</taxon>
        <taxon>Rhizophagus</taxon>
    </lineage>
</organism>
<comment type="caution">
    <text evidence="2">The sequence shown here is derived from an EMBL/GenBank/DDBJ whole genome shotgun (WGS) entry which is preliminary data.</text>
</comment>
<feature type="coiled-coil region" evidence="1">
    <location>
        <begin position="1052"/>
        <end position="1363"/>
    </location>
</feature>
<dbReference type="OrthoDB" id="2368464at2759"/>
<evidence type="ECO:0000313" key="2">
    <source>
        <dbReference type="EMBL" id="CAB5388670.1"/>
    </source>
</evidence>
<gene>
    <name evidence="2" type="ORF">CHRIB12_LOCUS20701</name>
</gene>
<evidence type="ECO:0008006" key="4">
    <source>
        <dbReference type="Google" id="ProtNLM"/>
    </source>
</evidence>
<sequence length="1369" mass="158576">MEHHIKEKNIEYYNYDEFTNIEELGVELVNKVYKANWKHGKLIALKSINLTDEIIKEVVREVKIQQENDLNNAMIKLYGITSKTNSECWDGDPDKRPTIQDVVTTLKSMIKQQLMIQKFNLNYGLFLDGYSIKPSKQAVFTEDGELNMSSYEEQPSVYTSINDHNSRINLLNFNSDDNGVELHESLRSSDICINFPVSEITYTSDLSEIFSNFTDEEESLYEMYGHLVPRKILIGGKLFIDGLESVNSTQIDIFNSYLTRIHDSAKHKKEIQLNDSSALNFCPKIITTDGINLDTHEKLTDWMNNLYQDDTGEIISYNNLVPISQLKFDTKPFIDEKQPGVANFKEKLTLENWAQNSKYVRLVREFQLLKGLIIDQNFKLKTCGENAIDLINLPKVDSNDSNDKFYLEIVKPKSILEEILIDNNIFPTENNEDISSFPFLKVLADNLSYEDKAYFLVKCERYNITLNRNNIKPSEKFKEDIDKALGDMKPLISLQKVFDKYGHFIPLNILLGKSLKNIIENLSNISEKIDLALPVFESLKLHLEAYNIKVLLTQKGDVIEENGLSEWIQNTKHDLEVIELNNIIPLYNILEVEQTRRIDTILNKQDKSRIIMTGTVDLKDSDITKQIIVSVKPSLDNKNYEAFGSIVSKNNSKLDDIFVTFGSYENYEFSATIETSKNTNISIEECYIIWIIIGNPSELSVFCPNNREIQVDYFKESITLQRNDSSYSIKTSRQLSQGSEISINCFKPINVKLTGWSKNGIQLNISDPNINSNHTQTDSDNINIDIAVCVSNSNHENSKVNINGNKYSMGCILTENNFLESMSNIQKYINNKYPTKKEREKERRLIINKKNLEGHFDLSDFINLEKIDCSENQITSLDISKNKLLTDINCSNNKLTSLDLRNCLNIKSVTANCNQLNELKLLDLNNEKLEYLNLLDNSFSQNLNCFGHLVNLKELLIGNIDGDRIQQGKYNQFYGSLEPLESLIKLESLSIGNSDIDSGLEFLSDSIKNFRCLADRRPEAKVKIIYEQLEVYTLGPIDASQGRYNLKAWKVNWQLANEKKALQDQITQIEKELSLDTQFIELIEEENNLNTEKENLIENNIQIKEEIKRLKQKVEKLSDELEEKEIAYQQTKQQLEEKIELLNSLTIEQYMKKEGLGKEIDVLKDELEKKKNIIEQLEMQLKKINSELKIKEDESKTLESKLDKIELIINDKKEELKVLQEKFRYERCYTKANTSNLRSKIDNLKSELKKQALESKKMKNELKTIRKEKKTCQDEQNSKQANIENLQKEKDNLRYKLVTRTNELNDKEEIISELKQQNKQHIEELQNRLDEEIKKYNKLQKKNAHLKEKLSILEKIIQDCKEETSSDTD</sequence>
<dbReference type="Proteomes" id="UP000684084">
    <property type="component" value="Unassembled WGS sequence"/>
</dbReference>
<dbReference type="EMBL" id="CAGKOT010000062">
    <property type="protein sequence ID" value="CAB5388670.1"/>
    <property type="molecule type" value="Genomic_DNA"/>
</dbReference>
<reference evidence="2" key="1">
    <citation type="submission" date="2020-05" db="EMBL/GenBank/DDBJ databases">
        <authorList>
            <person name="Rincon C."/>
            <person name="Sanders R I."/>
            <person name="Robbins C."/>
            <person name="Chaturvedi A."/>
        </authorList>
    </citation>
    <scope>NUCLEOTIDE SEQUENCE</scope>
    <source>
        <strain evidence="2">CHB12</strain>
    </source>
</reference>